<dbReference type="GO" id="GO:0032259">
    <property type="term" value="P:methylation"/>
    <property type="evidence" value="ECO:0007669"/>
    <property type="project" value="UniProtKB-KW"/>
</dbReference>
<keyword evidence="2" id="KW-0808">Transferase</keyword>
<dbReference type="KEGG" id="sna:Snas_4293"/>
<dbReference type="RefSeq" id="WP_013019512.1">
    <property type="nucleotide sequence ID" value="NC_013947.1"/>
</dbReference>
<keyword evidence="2" id="KW-0489">Methyltransferase</keyword>
<dbReference type="CDD" id="cd02440">
    <property type="entry name" value="AdoMet_MTases"/>
    <property type="match status" value="1"/>
</dbReference>
<dbReference type="InterPro" id="IPR050508">
    <property type="entry name" value="Methyltransf_Superfamily"/>
</dbReference>
<dbReference type="STRING" id="446470.Snas_4293"/>
<reference evidence="2 3" key="1">
    <citation type="journal article" date="2009" name="Stand. Genomic Sci.">
        <title>Complete genome sequence of Stackebrandtia nassauensis type strain (LLR-40K-21).</title>
        <authorList>
            <person name="Munk C."/>
            <person name="Lapidus A."/>
            <person name="Copeland A."/>
            <person name="Jando M."/>
            <person name="Mayilraj S."/>
            <person name="Glavina Del Rio T."/>
            <person name="Nolan M."/>
            <person name="Chen F."/>
            <person name="Lucas S."/>
            <person name="Tice H."/>
            <person name="Cheng J.F."/>
            <person name="Han C."/>
            <person name="Detter J.C."/>
            <person name="Bruce D."/>
            <person name="Goodwin L."/>
            <person name="Chain P."/>
            <person name="Pitluck S."/>
            <person name="Goker M."/>
            <person name="Ovchinikova G."/>
            <person name="Pati A."/>
            <person name="Ivanova N."/>
            <person name="Mavromatis K."/>
            <person name="Chen A."/>
            <person name="Palaniappan K."/>
            <person name="Land M."/>
            <person name="Hauser L."/>
            <person name="Chang Y.J."/>
            <person name="Jeffries C.D."/>
            <person name="Bristow J."/>
            <person name="Eisen J.A."/>
            <person name="Markowitz V."/>
            <person name="Hugenholtz P."/>
            <person name="Kyrpides N.C."/>
            <person name="Klenk H.P."/>
        </authorList>
    </citation>
    <scope>NUCLEOTIDE SEQUENCE [LARGE SCALE GENOMIC DNA]</scope>
    <source>
        <strain evidence="3">DSM 44728 / CIP 108903 / NRRL B-16338 / NBRC 102104 / LLR-40K-21</strain>
    </source>
</reference>
<dbReference type="InterPro" id="IPR013216">
    <property type="entry name" value="Methyltransf_11"/>
</dbReference>
<proteinExistence type="predicted"/>
<dbReference type="EMBL" id="CP001778">
    <property type="protein sequence ID" value="ADD43941.1"/>
    <property type="molecule type" value="Genomic_DNA"/>
</dbReference>
<dbReference type="Gene3D" id="3.40.50.150">
    <property type="entry name" value="Vaccinia Virus protein VP39"/>
    <property type="match status" value="1"/>
</dbReference>
<dbReference type="Pfam" id="PF08241">
    <property type="entry name" value="Methyltransf_11"/>
    <property type="match status" value="1"/>
</dbReference>
<dbReference type="InterPro" id="IPR029063">
    <property type="entry name" value="SAM-dependent_MTases_sf"/>
</dbReference>
<dbReference type="OrthoDB" id="9805171at2"/>
<dbReference type="Proteomes" id="UP000000844">
    <property type="component" value="Chromosome"/>
</dbReference>
<dbReference type="SUPFAM" id="SSF53335">
    <property type="entry name" value="S-adenosyl-L-methionine-dependent methyltransferases"/>
    <property type="match status" value="1"/>
</dbReference>
<dbReference type="HOGENOM" id="CLU_939811_0_0_11"/>
<feature type="domain" description="Methyltransferase type 11" evidence="1">
    <location>
        <begin position="98"/>
        <end position="189"/>
    </location>
</feature>
<gene>
    <name evidence="2" type="ordered locus">Snas_4293</name>
</gene>
<accession>D3Q3M4</accession>
<evidence type="ECO:0000313" key="3">
    <source>
        <dbReference type="Proteomes" id="UP000000844"/>
    </source>
</evidence>
<dbReference type="AlphaFoldDB" id="D3Q3M4"/>
<dbReference type="eggNOG" id="COG2226">
    <property type="taxonomic scope" value="Bacteria"/>
</dbReference>
<keyword evidence="3" id="KW-1185">Reference proteome</keyword>
<organism evidence="2 3">
    <name type="scientific">Stackebrandtia nassauensis (strain DSM 44728 / CIP 108903 / NRRL B-16338 / NBRC 102104 / LLR-40K-21)</name>
    <dbReference type="NCBI Taxonomy" id="446470"/>
    <lineage>
        <taxon>Bacteria</taxon>
        <taxon>Bacillati</taxon>
        <taxon>Actinomycetota</taxon>
        <taxon>Actinomycetes</taxon>
        <taxon>Glycomycetales</taxon>
        <taxon>Glycomycetaceae</taxon>
        <taxon>Stackebrandtia</taxon>
    </lineage>
</organism>
<dbReference type="PANTHER" id="PTHR42912">
    <property type="entry name" value="METHYLTRANSFERASE"/>
    <property type="match status" value="1"/>
</dbReference>
<evidence type="ECO:0000259" key="1">
    <source>
        <dbReference type="Pfam" id="PF08241"/>
    </source>
</evidence>
<evidence type="ECO:0000313" key="2">
    <source>
        <dbReference type="EMBL" id="ADD43941.1"/>
    </source>
</evidence>
<name>D3Q3M4_STANL</name>
<protein>
    <submittedName>
        <fullName evidence="2">Methyltransferase type 11</fullName>
    </submittedName>
</protein>
<dbReference type="GO" id="GO:0008757">
    <property type="term" value="F:S-adenosylmethionine-dependent methyltransferase activity"/>
    <property type="evidence" value="ECO:0007669"/>
    <property type="project" value="InterPro"/>
</dbReference>
<sequence length="305" mass="33070">MLYQHPLSYLLGLQGVALLRAWGGEHDRQFVHERIADIRRLLDDMEKFGDGGTAKELSVEDVYASWAAVYDEPGNGLIDMEQPRMRELLDALEPGVALDAACGTGRHAAYLAGRGHQVIGVDSSAEMLAVAREKLPEVEFHQAGLDALPVPDSHVDVIVCALALCHVPDLAPVFAEFARVLKPGGRLVISDTRGLLDNFDHPLVRYDDAGVATYSLNKHRSAAEYLKVALPLGLDVRHCAEYGVDGDYVDENGVPAGAASDRAPDHDPARMPNVWALHPFAVAATNAATRGNPSLIVWEFQAREG</sequence>